<dbReference type="EMBL" id="GBXM01018441">
    <property type="protein sequence ID" value="JAH90136.1"/>
    <property type="molecule type" value="Transcribed_RNA"/>
</dbReference>
<reference evidence="1" key="2">
    <citation type="journal article" date="2015" name="Fish Shellfish Immunol.">
        <title>Early steps in the European eel (Anguilla anguilla)-Vibrio vulnificus interaction in the gills: Role of the RtxA13 toxin.</title>
        <authorList>
            <person name="Callol A."/>
            <person name="Pajuelo D."/>
            <person name="Ebbesson L."/>
            <person name="Teles M."/>
            <person name="MacKenzie S."/>
            <person name="Amaro C."/>
        </authorList>
    </citation>
    <scope>NUCLEOTIDE SEQUENCE</scope>
</reference>
<name>A0A0E9WIK7_ANGAN</name>
<accession>A0A0E9WIK7</accession>
<evidence type="ECO:0000313" key="1">
    <source>
        <dbReference type="EMBL" id="JAH90136.1"/>
    </source>
</evidence>
<reference evidence="1" key="1">
    <citation type="submission" date="2014-11" db="EMBL/GenBank/DDBJ databases">
        <authorList>
            <person name="Amaro Gonzalez C."/>
        </authorList>
    </citation>
    <scope>NUCLEOTIDE SEQUENCE</scope>
</reference>
<organism evidence="1">
    <name type="scientific">Anguilla anguilla</name>
    <name type="common">European freshwater eel</name>
    <name type="synonym">Muraena anguilla</name>
    <dbReference type="NCBI Taxonomy" id="7936"/>
    <lineage>
        <taxon>Eukaryota</taxon>
        <taxon>Metazoa</taxon>
        <taxon>Chordata</taxon>
        <taxon>Craniata</taxon>
        <taxon>Vertebrata</taxon>
        <taxon>Euteleostomi</taxon>
        <taxon>Actinopterygii</taxon>
        <taxon>Neopterygii</taxon>
        <taxon>Teleostei</taxon>
        <taxon>Anguilliformes</taxon>
        <taxon>Anguillidae</taxon>
        <taxon>Anguilla</taxon>
    </lineage>
</organism>
<protein>
    <submittedName>
        <fullName evidence="1">Uncharacterized protein</fullName>
    </submittedName>
</protein>
<sequence>MSFQQYFPIDGTQLLRETGFSSFCFLFCHKKSWIKRLIKIKHMVQKHLNQLAVSQQV</sequence>
<dbReference type="AlphaFoldDB" id="A0A0E9WIK7"/>
<proteinExistence type="predicted"/>